<comment type="caution">
    <text evidence="1">The sequence shown here is derived from an EMBL/GenBank/DDBJ whole genome shotgun (WGS) entry which is preliminary data.</text>
</comment>
<dbReference type="Gene3D" id="2.60.120.620">
    <property type="entry name" value="q2cbj1_9rhob like domain"/>
    <property type="match status" value="1"/>
</dbReference>
<gene>
    <name evidence="1" type="ORF">H0I76_08890</name>
</gene>
<evidence type="ECO:0008006" key="3">
    <source>
        <dbReference type="Google" id="ProtNLM"/>
    </source>
</evidence>
<proteinExistence type="predicted"/>
<reference evidence="1" key="1">
    <citation type="submission" date="2020-12" db="EMBL/GenBank/DDBJ databases">
        <title>Bacterial taxonomy.</title>
        <authorList>
            <person name="Pan X."/>
        </authorList>
    </citation>
    <scope>NUCLEOTIDE SEQUENCE</scope>
    <source>
        <strain evidence="1">M0105</strain>
    </source>
</reference>
<dbReference type="NCBIfam" id="TIGR02466">
    <property type="entry name" value="TIGR02466 family protein"/>
    <property type="match status" value="1"/>
</dbReference>
<organism evidence="1 2">
    <name type="scientific">Thermohalobaculum xanthum</name>
    <dbReference type="NCBI Taxonomy" id="2753746"/>
    <lineage>
        <taxon>Bacteria</taxon>
        <taxon>Pseudomonadati</taxon>
        <taxon>Pseudomonadota</taxon>
        <taxon>Alphaproteobacteria</taxon>
        <taxon>Rhodobacterales</taxon>
        <taxon>Paracoccaceae</taxon>
        <taxon>Thermohalobaculum</taxon>
    </lineage>
</organism>
<dbReference type="Proteomes" id="UP000655420">
    <property type="component" value="Unassembled WGS sequence"/>
</dbReference>
<keyword evidence="2" id="KW-1185">Reference proteome</keyword>
<accession>A0A8J7SGW7</accession>
<sequence>MSTADQQGGAGIQVRNLFATPIASFRVPDAARINDALERRIFAREREVASVHHSNLGGWQSPTDFETWCGPEGETVLNLARKMATALTCDRQGQPVSPDWHMNCWANVNRAGQANEFHTHPGAFWSASYYVRDGGAASNPALGGEFEMADPRGVAPAMLAPQLCFRTPGGQSIGASELAQPTEGMLMLFPSWLSHAVRPYLGNAVRISIAMNFTP</sequence>
<dbReference type="InterPro" id="IPR012668">
    <property type="entry name" value="CHP02466"/>
</dbReference>
<evidence type="ECO:0000313" key="1">
    <source>
        <dbReference type="EMBL" id="MBK0399305.1"/>
    </source>
</evidence>
<name>A0A8J7SGW7_9RHOB</name>
<dbReference type="EMBL" id="JAEHHL010000004">
    <property type="protein sequence ID" value="MBK0399305.1"/>
    <property type="molecule type" value="Genomic_DNA"/>
</dbReference>
<dbReference type="Pfam" id="PF13759">
    <property type="entry name" value="2OG-FeII_Oxy_5"/>
    <property type="match status" value="1"/>
</dbReference>
<protein>
    <recommendedName>
        <fullName evidence="3">2OG-Fe(II) oxygenase</fullName>
    </recommendedName>
</protein>
<evidence type="ECO:0000313" key="2">
    <source>
        <dbReference type="Proteomes" id="UP000655420"/>
    </source>
</evidence>
<dbReference type="AlphaFoldDB" id="A0A8J7SGW7"/>
<dbReference type="RefSeq" id="WP_200609407.1">
    <property type="nucleotide sequence ID" value="NZ_JAEHHL010000004.1"/>
</dbReference>